<organism evidence="2 3">
    <name type="scientific">Bacillus pumilus</name>
    <name type="common">Bacillus mesentericus</name>
    <dbReference type="NCBI Taxonomy" id="1408"/>
    <lineage>
        <taxon>Bacteria</taxon>
        <taxon>Bacillati</taxon>
        <taxon>Bacillota</taxon>
        <taxon>Bacilli</taxon>
        <taxon>Bacillales</taxon>
        <taxon>Bacillaceae</taxon>
        <taxon>Bacillus</taxon>
    </lineage>
</organism>
<proteinExistence type="predicted"/>
<evidence type="ECO:0000313" key="3">
    <source>
        <dbReference type="Proteomes" id="UP000228754"/>
    </source>
</evidence>
<feature type="domain" description="Fibronectin type-III" evidence="1">
    <location>
        <begin position="23"/>
        <end position="104"/>
    </location>
</feature>
<dbReference type="SMART" id="SM00060">
    <property type="entry name" value="FN3"/>
    <property type="match status" value="1"/>
</dbReference>
<dbReference type="AlphaFoldDB" id="A0A2A5IKV0"/>
<reference evidence="2 3" key="1">
    <citation type="submission" date="2017-06" db="EMBL/GenBank/DDBJ databases">
        <title>Draft Genome Sequence of Bacillus sp Strain 36R Isolated from saline sediment at Atanasia, Sonora, Mexico.</title>
        <authorList>
            <person name="Sanchez Diaz R."/>
            <person name="Quiroz Macias M.E."/>
            <person name="Ibarra Gamez J.C."/>
            <person name="Enciso Ibarra J."/>
            <person name="Gomez Gil B."/>
            <person name="Galaviz Silva L."/>
        </authorList>
    </citation>
    <scope>NUCLEOTIDE SEQUENCE [LARGE SCALE GENOMIC DNA]</scope>
    <source>
        <strain evidence="2 3">36R_ATNSAL</strain>
    </source>
</reference>
<accession>A0A2A5IKV0</accession>
<dbReference type="OrthoDB" id="2925697at2"/>
<dbReference type="CDD" id="cd00063">
    <property type="entry name" value="FN3"/>
    <property type="match status" value="1"/>
</dbReference>
<evidence type="ECO:0000259" key="1">
    <source>
        <dbReference type="PROSITE" id="PS50853"/>
    </source>
</evidence>
<dbReference type="PROSITE" id="PS50853">
    <property type="entry name" value="FN3"/>
    <property type="match status" value="1"/>
</dbReference>
<dbReference type="InterPro" id="IPR036116">
    <property type="entry name" value="FN3_sf"/>
</dbReference>
<dbReference type="EMBL" id="NKHG01000134">
    <property type="protein sequence ID" value="PCK17726.1"/>
    <property type="molecule type" value="Genomic_DNA"/>
</dbReference>
<dbReference type="SUPFAM" id="SSF49265">
    <property type="entry name" value="Fibronectin type III"/>
    <property type="match status" value="1"/>
</dbReference>
<evidence type="ECO:0000313" key="2">
    <source>
        <dbReference type="EMBL" id="PCK17726.1"/>
    </source>
</evidence>
<dbReference type="Gene3D" id="2.60.40.10">
    <property type="entry name" value="Immunoglobulins"/>
    <property type="match status" value="1"/>
</dbReference>
<sequence length="104" mass="11446">MYSFTKRKCQESSSTLTLLLPNAPQNLRYESTTDSITAEWDAVDGADSYNVYRGAQKNFAENVTEPKYITDGLSPDTQLTINVTAVNRSGESPMSEIVTKTAAE</sequence>
<protein>
    <submittedName>
        <fullName evidence="2">Alkaline phosphatase</fullName>
    </submittedName>
</protein>
<dbReference type="InterPro" id="IPR013783">
    <property type="entry name" value="Ig-like_fold"/>
</dbReference>
<dbReference type="Proteomes" id="UP000228754">
    <property type="component" value="Unassembled WGS sequence"/>
</dbReference>
<gene>
    <name evidence="2" type="ORF">CEY02_19565</name>
</gene>
<dbReference type="Pfam" id="PF00041">
    <property type="entry name" value="fn3"/>
    <property type="match status" value="1"/>
</dbReference>
<dbReference type="InterPro" id="IPR003961">
    <property type="entry name" value="FN3_dom"/>
</dbReference>
<name>A0A2A5IKV0_BACPU</name>
<comment type="caution">
    <text evidence="2">The sequence shown here is derived from an EMBL/GenBank/DDBJ whole genome shotgun (WGS) entry which is preliminary data.</text>
</comment>